<dbReference type="AlphaFoldDB" id="A0A7S4RCR7"/>
<reference evidence="2" key="1">
    <citation type="submission" date="2021-01" db="EMBL/GenBank/DDBJ databases">
        <authorList>
            <person name="Corre E."/>
            <person name="Pelletier E."/>
            <person name="Niang G."/>
            <person name="Scheremetjew M."/>
            <person name="Finn R."/>
            <person name="Kale V."/>
            <person name="Holt S."/>
            <person name="Cochrane G."/>
            <person name="Meng A."/>
            <person name="Brown T."/>
            <person name="Cohen L."/>
        </authorList>
    </citation>
    <scope>NUCLEOTIDE SEQUENCE</scope>
    <source>
        <strain evidence="2">GSO104</strain>
    </source>
</reference>
<organism evidence="2">
    <name type="scientific">Ditylum brightwellii</name>
    <dbReference type="NCBI Taxonomy" id="49249"/>
    <lineage>
        <taxon>Eukaryota</taxon>
        <taxon>Sar</taxon>
        <taxon>Stramenopiles</taxon>
        <taxon>Ochrophyta</taxon>
        <taxon>Bacillariophyta</taxon>
        <taxon>Mediophyceae</taxon>
        <taxon>Lithodesmiophycidae</taxon>
        <taxon>Lithodesmiales</taxon>
        <taxon>Lithodesmiaceae</taxon>
        <taxon>Ditylum</taxon>
    </lineage>
</organism>
<dbReference type="Pfam" id="PF14885">
    <property type="entry name" value="GHL15"/>
    <property type="match status" value="1"/>
</dbReference>
<feature type="chain" id="PRO_5030588008" evidence="1">
    <location>
        <begin position="29"/>
        <end position="389"/>
    </location>
</feature>
<evidence type="ECO:0000256" key="1">
    <source>
        <dbReference type="SAM" id="SignalP"/>
    </source>
</evidence>
<protein>
    <submittedName>
        <fullName evidence="2">Uncharacterized protein</fullName>
    </submittedName>
</protein>
<evidence type="ECO:0000313" key="2">
    <source>
        <dbReference type="EMBL" id="CAE4610444.1"/>
    </source>
</evidence>
<keyword evidence="1" id="KW-0732">Signal</keyword>
<gene>
    <name evidence="2" type="ORF">DBRI00130_LOCUS16574</name>
</gene>
<dbReference type="InterPro" id="IPR029455">
    <property type="entry name" value="GHL15"/>
</dbReference>
<sequence>MAPCTFHHAIKWLLYGCIASHVLKKAQGIAPRWSWETVMPFFHSCNETGLWSDEALDVISKFPMVTVEKGQGFLSNSSGYAEDHIIAQLAAVKARDPTIQTVFYMNSVLNWFFYALAKEYENIPAYWLYDSTTHKPVRSKGDRAFQPQPSEGMLVFNHAIPAVRSLWKDVCYNAVNSGVVDGCFADSSFPDSKHTYTHLNASDRAAFEAGKVITNADITRKFGGEPGKPYPQNATGVLIGKRPDQKGINAIQIEDFEANEEHIQILLEAVAHGYLVQVHVSLKVEYSVTCGCSCITNELAAFLIGMGKYSYFGYGTWISPNLADVKSRWCPDFFTRPLGKPLGSSTRYANGIWRRSFSLGTNVTFDANTNKGTIDWAGPPAEVATTARY</sequence>
<dbReference type="EMBL" id="HBNS01020912">
    <property type="protein sequence ID" value="CAE4610444.1"/>
    <property type="molecule type" value="Transcribed_RNA"/>
</dbReference>
<accession>A0A7S4RCR7</accession>
<name>A0A7S4RCR7_9STRA</name>
<feature type="signal peptide" evidence="1">
    <location>
        <begin position="1"/>
        <end position="28"/>
    </location>
</feature>
<proteinExistence type="predicted"/>